<evidence type="ECO:0000313" key="2">
    <source>
        <dbReference type="Proteomes" id="UP000187203"/>
    </source>
</evidence>
<proteinExistence type="predicted"/>
<keyword evidence="2" id="KW-1185">Reference proteome</keyword>
<dbReference type="AlphaFoldDB" id="A0A1R3KBZ4"/>
<dbReference type="EMBL" id="AWUE01014242">
    <property type="protein sequence ID" value="OMP04559.1"/>
    <property type="molecule type" value="Genomic_DNA"/>
</dbReference>
<organism evidence="1 2">
    <name type="scientific">Corchorus olitorius</name>
    <dbReference type="NCBI Taxonomy" id="93759"/>
    <lineage>
        <taxon>Eukaryota</taxon>
        <taxon>Viridiplantae</taxon>
        <taxon>Streptophyta</taxon>
        <taxon>Embryophyta</taxon>
        <taxon>Tracheophyta</taxon>
        <taxon>Spermatophyta</taxon>
        <taxon>Magnoliopsida</taxon>
        <taxon>eudicotyledons</taxon>
        <taxon>Gunneridae</taxon>
        <taxon>Pentapetalae</taxon>
        <taxon>rosids</taxon>
        <taxon>malvids</taxon>
        <taxon>Malvales</taxon>
        <taxon>Malvaceae</taxon>
        <taxon>Grewioideae</taxon>
        <taxon>Apeibeae</taxon>
        <taxon>Corchorus</taxon>
    </lineage>
</organism>
<accession>A0A1R3KBZ4</accession>
<name>A0A1R3KBZ4_9ROSI</name>
<gene>
    <name evidence="1" type="ORF">COLO4_09505</name>
</gene>
<sequence>MGKLLYQLVEALNWDFSVLEVQATDMSEYGTRKYLPAPLFGWPTGKIRFPINQEF</sequence>
<dbReference type="Proteomes" id="UP000187203">
    <property type="component" value="Unassembled WGS sequence"/>
</dbReference>
<comment type="caution">
    <text evidence="1">The sequence shown here is derived from an EMBL/GenBank/DDBJ whole genome shotgun (WGS) entry which is preliminary data.</text>
</comment>
<reference evidence="2" key="1">
    <citation type="submission" date="2013-09" db="EMBL/GenBank/DDBJ databases">
        <title>Corchorus olitorius genome sequencing.</title>
        <authorList>
            <person name="Alam M."/>
            <person name="Haque M.S."/>
            <person name="Islam M.S."/>
            <person name="Emdad E.M."/>
            <person name="Islam M.M."/>
            <person name="Ahmed B."/>
            <person name="Halim A."/>
            <person name="Hossen Q.M.M."/>
            <person name="Hossain M.Z."/>
            <person name="Ahmed R."/>
            <person name="Khan M.M."/>
            <person name="Islam R."/>
            <person name="Rashid M.M."/>
            <person name="Khan S.A."/>
            <person name="Rahman M.S."/>
            <person name="Alam M."/>
            <person name="Yahiya A.S."/>
            <person name="Khan M.S."/>
            <person name="Azam M.S."/>
            <person name="Haque T."/>
            <person name="Lashkar M.Z.H."/>
            <person name="Akhand A.I."/>
            <person name="Morshed G."/>
            <person name="Roy S."/>
            <person name="Uddin K.S."/>
            <person name="Rabeya T."/>
            <person name="Hossain A.S."/>
            <person name="Chowdhury A."/>
            <person name="Snigdha A.R."/>
            <person name="Mortoza M.S."/>
            <person name="Matin S.A."/>
            <person name="Hoque S.M.E."/>
            <person name="Islam M.K."/>
            <person name="Roy D.K."/>
            <person name="Haider R."/>
            <person name="Moosa M.M."/>
            <person name="Elias S.M."/>
            <person name="Hasan A.M."/>
            <person name="Jahan S."/>
            <person name="Shafiuddin M."/>
            <person name="Mahmood N."/>
            <person name="Shommy N.S."/>
        </authorList>
    </citation>
    <scope>NUCLEOTIDE SEQUENCE [LARGE SCALE GENOMIC DNA]</scope>
    <source>
        <strain evidence="2">cv. O-4</strain>
    </source>
</reference>
<protein>
    <submittedName>
        <fullName evidence="1">Uncharacterized protein</fullName>
    </submittedName>
</protein>
<evidence type="ECO:0000313" key="1">
    <source>
        <dbReference type="EMBL" id="OMP04559.1"/>
    </source>
</evidence>